<keyword evidence="2" id="KW-0808">Transferase</keyword>
<dbReference type="PANTHER" id="PTHR21392">
    <property type="entry name" value="TRNA-URIDINE AMINOCARBOXYPROPYLTRANSFERASE 2"/>
    <property type="match status" value="1"/>
</dbReference>
<evidence type="ECO:0000256" key="3">
    <source>
        <dbReference type="ARBA" id="ARBA00022691"/>
    </source>
</evidence>
<evidence type="ECO:0000256" key="5">
    <source>
        <dbReference type="ARBA" id="ARBA00034489"/>
    </source>
</evidence>
<dbReference type="PANTHER" id="PTHR21392:SF0">
    <property type="entry name" value="TRNA-URIDINE AMINOCARBOXYPROPYLTRANSFERASE 2"/>
    <property type="match status" value="1"/>
</dbReference>
<dbReference type="InterPro" id="IPR005636">
    <property type="entry name" value="DTW"/>
</dbReference>
<evidence type="ECO:0000313" key="8">
    <source>
        <dbReference type="Proteomes" id="UP000694941"/>
    </source>
</evidence>
<protein>
    <recommendedName>
        <fullName evidence="1">tRNA-uridine aminocarboxypropyltransferase</fullName>
        <ecNumber evidence="1">2.5.1.25</ecNumber>
    </recommendedName>
</protein>
<dbReference type="RefSeq" id="XP_013784237.1">
    <property type="nucleotide sequence ID" value="XM_013928783.2"/>
</dbReference>
<proteinExistence type="inferred from homology"/>
<dbReference type="Proteomes" id="UP000694941">
    <property type="component" value="Unplaced"/>
</dbReference>
<keyword evidence="3" id="KW-0949">S-adenosyl-L-methionine</keyword>
<sequence>MAANDQFDEDDKVCNTLLELSVISAEPPMKRSLCVQCRRPSRVCWCTFLPSTPLDVSCKVVILQHPAEEKRCLRTSPILEVALPKGHCIVRKGRKFSSERNNDMQDILTSQDTLVLYPGEKATDLTELPTVKSRGSPYNIVILDGTWSQARSIFYNSKELHGLKQVQLQPGYSSSYVIRTQPTSECLSTVETVAVTLSYLEESPKIHELLVHPLKAMCQFQLDHGAVPHQSKEFLIQNGLYKKPLPRKIIHKVSNHEDIKHILR</sequence>
<organism evidence="8 9">
    <name type="scientific">Limulus polyphemus</name>
    <name type="common">Atlantic horseshoe crab</name>
    <dbReference type="NCBI Taxonomy" id="6850"/>
    <lineage>
        <taxon>Eukaryota</taxon>
        <taxon>Metazoa</taxon>
        <taxon>Ecdysozoa</taxon>
        <taxon>Arthropoda</taxon>
        <taxon>Chelicerata</taxon>
        <taxon>Merostomata</taxon>
        <taxon>Xiphosura</taxon>
        <taxon>Limulidae</taxon>
        <taxon>Limulus</taxon>
    </lineage>
</organism>
<evidence type="ECO:0000313" key="9">
    <source>
        <dbReference type="RefSeq" id="XP_013784237.1"/>
    </source>
</evidence>
<evidence type="ECO:0000259" key="7">
    <source>
        <dbReference type="SMART" id="SM01144"/>
    </source>
</evidence>
<comment type="similarity">
    <text evidence="5">Belongs to the TDD superfamily. DTWD2 family.</text>
</comment>
<dbReference type="Pfam" id="PF03942">
    <property type="entry name" value="DTW"/>
    <property type="match status" value="1"/>
</dbReference>
<keyword evidence="8" id="KW-1185">Reference proteome</keyword>
<evidence type="ECO:0000256" key="4">
    <source>
        <dbReference type="ARBA" id="ARBA00022694"/>
    </source>
</evidence>
<reference evidence="9" key="1">
    <citation type="submission" date="2025-08" db="UniProtKB">
        <authorList>
            <consortium name="RefSeq"/>
        </authorList>
    </citation>
    <scope>IDENTIFICATION</scope>
    <source>
        <tissue evidence="9">Muscle</tissue>
    </source>
</reference>
<dbReference type="InterPro" id="IPR039262">
    <property type="entry name" value="DTWD2/TAPT"/>
</dbReference>
<name>A0ABM1BL77_LIMPO</name>
<accession>A0ABM1BL77</accession>
<feature type="domain" description="DTW" evidence="7">
    <location>
        <begin position="30"/>
        <end position="226"/>
    </location>
</feature>
<keyword evidence="4" id="KW-0819">tRNA processing</keyword>
<dbReference type="SMART" id="SM01144">
    <property type="entry name" value="DTW"/>
    <property type="match status" value="1"/>
</dbReference>
<evidence type="ECO:0000256" key="1">
    <source>
        <dbReference type="ARBA" id="ARBA00012386"/>
    </source>
</evidence>
<comment type="catalytic activity">
    <reaction evidence="6">
        <text>a uridine in tRNA + S-adenosyl-L-methionine = a 3-[(3S)-3-amino-3-carboxypropyl]uridine in tRNA + S-methyl-5'-thioadenosine + H(+)</text>
        <dbReference type="Rhea" id="RHEA:62432"/>
        <dbReference type="Rhea" id="RHEA-COMP:13339"/>
        <dbReference type="Rhea" id="RHEA-COMP:16092"/>
        <dbReference type="ChEBI" id="CHEBI:15378"/>
        <dbReference type="ChEBI" id="CHEBI:17509"/>
        <dbReference type="ChEBI" id="CHEBI:59789"/>
        <dbReference type="ChEBI" id="CHEBI:65315"/>
        <dbReference type="ChEBI" id="CHEBI:82930"/>
        <dbReference type="EC" id="2.5.1.25"/>
    </reaction>
</comment>
<dbReference type="GeneID" id="106468366"/>
<gene>
    <name evidence="9" type="primary">LOC106468366</name>
</gene>
<evidence type="ECO:0000256" key="6">
    <source>
        <dbReference type="ARBA" id="ARBA00048718"/>
    </source>
</evidence>
<dbReference type="EC" id="2.5.1.25" evidence="1"/>
<evidence type="ECO:0000256" key="2">
    <source>
        <dbReference type="ARBA" id="ARBA00022679"/>
    </source>
</evidence>